<name>A0ACA9KWM5_9GLOM</name>
<keyword evidence="2" id="KW-1185">Reference proteome</keyword>
<gene>
    <name evidence="1" type="ORF">RPERSI_LOCUS1678</name>
</gene>
<sequence length="182" mass="20659">MSKNKKYIVQLANKGQINSNLHYGPYARDWWIPNLKIANNMREKFSDVQNTPSKAIHLLYQELFGGQTEHSGLAVFGFYNEEIISEILTDISFFPLFIKVDKFSIVVSKIGFSSRKDLLYAGPGYISSLLTRCGSETYLILQQVLNNCCSLRIGHYSREFNQQGTSIVLETFKAASSPNEEN</sequence>
<protein>
    <submittedName>
        <fullName evidence="1">3165_t:CDS:1</fullName>
    </submittedName>
</protein>
<dbReference type="Proteomes" id="UP000789920">
    <property type="component" value="Unassembled WGS sequence"/>
</dbReference>
<reference evidence="1" key="1">
    <citation type="submission" date="2021-06" db="EMBL/GenBank/DDBJ databases">
        <authorList>
            <person name="Kallberg Y."/>
            <person name="Tangrot J."/>
            <person name="Rosling A."/>
        </authorList>
    </citation>
    <scope>NUCLEOTIDE SEQUENCE</scope>
    <source>
        <strain evidence="1">MA461A</strain>
    </source>
</reference>
<evidence type="ECO:0000313" key="2">
    <source>
        <dbReference type="Proteomes" id="UP000789920"/>
    </source>
</evidence>
<comment type="caution">
    <text evidence="1">The sequence shown here is derived from an EMBL/GenBank/DDBJ whole genome shotgun (WGS) entry which is preliminary data.</text>
</comment>
<organism evidence="1 2">
    <name type="scientific">Racocetra persica</name>
    <dbReference type="NCBI Taxonomy" id="160502"/>
    <lineage>
        <taxon>Eukaryota</taxon>
        <taxon>Fungi</taxon>
        <taxon>Fungi incertae sedis</taxon>
        <taxon>Mucoromycota</taxon>
        <taxon>Glomeromycotina</taxon>
        <taxon>Glomeromycetes</taxon>
        <taxon>Diversisporales</taxon>
        <taxon>Gigasporaceae</taxon>
        <taxon>Racocetra</taxon>
    </lineage>
</organism>
<feature type="non-terminal residue" evidence="1">
    <location>
        <position position="182"/>
    </location>
</feature>
<evidence type="ECO:0000313" key="1">
    <source>
        <dbReference type="EMBL" id="CAG8497748.1"/>
    </source>
</evidence>
<accession>A0ACA9KWM5</accession>
<dbReference type="EMBL" id="CAJVQC010001634">
    <property type="protein sequence ID" value="CAG8497748.1"/>
    <property type="molecule type" value="Genomic_DNA"/>
</dbReference>
<proteinExistence type="predicted"/>